<protein>
    <submittedName>
        <fullName evidence="1">Uncharacterized protein</fullName>
    </submittedName>
</protein>
<evidence type="ECO:0000313" key="1">
    <source>
        <dbReference type="EMBL" id="KAJ1942745.1"/>
    </source>
</evidence>
<proteinExistence type="predicted"/>
<dbReference type="Proteomes" id="UP001150603">
    <property type="component" value="Unassembled WGS sequence"/>
</dbReference>
<accession>A0ACC1J9A2</accession>
<sequence>MDMVELRGKEDLESLAKNKWGIPEPAKDRVGVDAGVLDFVLVPGVAFDRNGNRCGHGKGYYDRFLETNPKVFKCAVCLDEQVVENVPTDEFDKTPDIVIAAQGIVFQSKTTNSDN</sequence>
<evidence type="ECO:0000313" key="2">
    <source>
        <dbReference type="Proteomes" id="UP001150603"/>
    </source>
</evidence>
<keyword evidence="2" id="KW-1185">Reference proteome</keyword>
<organism evidence="1 2">
    <name type="scientific">Linderina macrospora</name>
    <dbReference type="NCBI Taxonomy" id="4868"/>
    <lineage>
        <taxon>Eukaryota</taxon>
        <taxon>Fungi</taxon>
        <taxon>Fungi incertae sedis</taxon>
        <taxon>Zoopagomycota</taxon>
        <taxon>Kickxellomycotina</taxon>
        <taxon>Kickxellomycetes</taxon>
        <taxon>Kickxellales</taxon>
        <taxon>Kickxellaceae</taxon>
        <taxon>Linderina</taxon>
    </lineage>
</organism>
<dbReference type="EMBL" id="JANBPW010001886">
    <property type="protein sequence ID" value="KAJ1942745.1"/>
    <property type="molecule type" value="Genomic_DNA"/>
</dbReference>
<name>A0ACC1J9A2_9FUNG</name>
<comment type="caution">
    <text evidence="1">The sequence shown here is derived from an EMBL/GenBank/DDBJ whole genome shotgun (WGS) entry which is preliminary data.</text>
</comment>
<gene>
    <name evidence="1" type="ORF">FBU59_003110</name>
</gene>
<reference evidence="1" key="1">
    <citation type="submission" date="2022-07" db="EMBL/GenBank/DDBJ databases">
        <title>Phylogenomic reconstructions and comparative analyses of Kickxellomycotina fungi.</title>
        <authorList>
            <person name="Reynolds N.K."/>
            <person name="Stajich J.E."/>
            <person name="Barry K."/>
            <person name="Grigoriev I.V."/>
            <person name="Crous P."/>
            <person name="Smith M.E."/>
        </authorList>
    </citation>
    <scope>NUCLEOTIDE SEQUENCE</scope>
    <source>
        <strain evidence="1">NRRL 5244</strain>
    </source>
</reference>